<feature type="transmembrane region" description="Helical" evidence="1">
    <location>
        <begin position="37"/>
        <end position="60"/>
    </location>
</feature>
<keyword evidence="1" id="KW-0472">Membrane</keyword>
<keyword evidence="1" id="KW-0812">Transmembrane</keyword>
<name>A0A1I2U3L3_9BACI</name>
<feature type="transmembrane region" description="Helical" evidence="1">
    <location>
        <begin position="187"/>
        <end position="203"/>
    </location>
</feature>
<dbReference type="Proteomes" id="UP000198897">
    <property type="component" value="Unassembled WGS sequence"/>
</dbReference>
<accession>A0A1I2U3L3</accession>
<evidence type="ECO:0000256" key="1">
    <source>
        <dbReference type="SAM" id="Phobius"/>
    </source>
</evidence>
<protein>
    <recommendedName>
        <fullName evidence="4">TspO and MBR related proteins</fullName>
    </recommendedName>
</protein>
<sequence length="235" mass="26830">MPLLGLKLINLASFIYLLTASFFLSQDFMRPSTAEVYVMPAPFAFSIWFIIYLLLFIFLMKSFFANEELDRVVGHIGLWFPLSLFLSGTTIIVGTTPSLLFITLSLLTLCVVYTIIQRLNLSTQKYRTPFSIYLAWTSIATIVDTFVVLKANGVQELFAIGELGWSAFILLVGGLIALAFYFIQKDTWFPLVFIWGYGAIFAYQEDTLIKFITGAFVIILLFIIFFSWFQKNRVT</sequence>
<reference evidence="3" key="1">
    <citation type="submission" date="2016-10" db="EMBL/GenBank/DDBJ databases">
        <authorList>
            <person name="Varghese N."/>
            <person name="Submissions S."/>
        </authorList>
    </citation>
    <scope>NUCLEOTIDE SEQUENCE [LARGE SCALE GENOMIC DNA]</scope>
    <source>
        <strain evidence="3">FP5</strain>
    </source>
</reference>
<keyword evidence="3" id="KW-1185">Reference proteome</keyword>
<dbReference type="RefSeq" id="WP_089755048.1">
    <property type="nucleotide sequence ID" value="NZ_FOOG01000087.1"/>
</dbReference>
<dbReference type="OrthoDB" id="5189031at2"/>
<evidence type="ECO:0000313" key="3">
    <source>
        <dbReference type="Proteomes" id="UP000198897"/>
    </source>
</evidence>
<feature type="transmembrane region" description="Helical" evidence="1">
    <location>
        <begin position="128"/>
        <end position="151"/>
    </location>
</feature>
<gene>
    <name evidence="2" type="ORF">SAMN05216353_1872</name>
</gene>
<feature type="transmembrane region" description="Helical" evidence="1">
    <location>
        <begin position="7"/>
        <end position="25"/>
    </location>
</feature>
<feature type="transmembrane region" description="Helical" evidence="1">
    <location>
        <begin position="163"/>
        <end position="182"/>
    </location>
</feature>
<dbReference type="EMBL" id="FOOG01000087">
    <property type="protein sequence ID" value="SFG69171.1"/>
    <property type="molecule type" value="Genomic_DNA"/>
</dbReference>
<feature type="transmembrane region" description="Helical" evidence="1">
    <location>
        <begin position="209"/>
        <end position="229"/>
    </location>
</feature>
<feature type="transmembrane region" description="Helical" evidence="1">
    <location>
        <begin position="99"/>
        <end position="116"/>
    </location>
</feature>
<evidence type="ECO:0008006" key="4">
    <source>
        <dbReference type="Google" id="ProtNLM"/>
    </source>
</evidence>
<proteinExistence type="predicted"/>
<organism evidence="2 3">
    <name type="scientific">Halobacillus alkaliphilus</name>
    <dbReference type="NCBI Taxonomy" id="396056"/>
    <lineage>
        <taxon>Bacteria</taxon>
        <taxon>Bacillati</taxon>
        <taxon>Bacillota</taxon>
        <taxon>Bacilli</taxon>
        <taxon>Bacillales</taxon>
        <taxon>Bacillaceae</taxon>
        <taxon>Halobacillus</taxon>
    </lineage>
</organism>
<keyword evidence="1" id="KW-1133">Transmembrane helix</keyword>
<evidence type="ECO:0000313" key="2">
    <source>
        <dbReference type="EMBL" id="SFG69171.1"/>
    </source>
</evidence>
<dbReference type="AlphaFoldDB" id="A0A1I2U3L3"/>
<feature type="transmembrane region" description="Helical" evidence="1">
    <location>
        <begin position="72"/>
        <end position="93"/>
    </location>
</feature>